<dbReference type="GO" id="GO:0005829">
    <property type="term" value="C:cytosol"/>
    <property type="evidence" value="ECO:0007669"/>
    <property type="project" value="TreeGrafter"/>
</dbReference>
<dbReference type="Pfam" id="PF01910">
    <property type="entry name" value="Thiamine_BP"/>
    <property type="match status" value="1"/>
</dbReference>
<name>A0A8T3VRK1_METOL</name>
<dbReference type="InterPro" id="IPR002767">
    <property type="entry name" value="Thiamine_BP"/>
</dbReference>
<feature type="domain" description="Thiamine-binding protein" evidence="2">
    <location>
        <begin position="4"/>
        <end position="97"/>
    </location>
</feature>
<dbReference type="Proteomes" id="UP000732619">
    <property type="component" value="Unassembled WGS sequence"/>
</dbReference>
<dbReference type="EMBL" id="SUTG01000005">
    <property type="protein sequence ID" value="MBE6511931.1"/>
    <property type="molecule type" value="Genomic_DNA"/>
</dbReference>
<comment type="caution">
    <text evidence="3">The sequence shown here is derived from an EMBL/GenBank/DDBJ whole genome shotgun (WGS) entry which is preliminary data.</text>
</comment>
<evidence type="ECO:0000259" key="2">
    <source>
        <dbReference type="Pfam" id="PF01910"/>
    </source>
</evidence>
<comment type="similarity">
    <text evidence="1">Belongs to the UPF0045 family.</text>
</comment>
<sequence>MITADLCIIPMGIEESSVGKYVAKAARIIEKSGLNYQITAMGTQIETEDLKKLYEVCGEVQESIFEMGAPRVYTVLKIDDRRDKENRTLEEKVKSVEKRM</sequence>
<dbReference type="SUPFAM" id="SSF89957">
    <property type="entry name" value="MTH1187/YkoF-like"/>
    <property type="match status" value="1"/>
</dbReference>
<evidence type="ECO:0000313" key="4">
    <source>
        <dbReference type="Proteomes" id="UP000732619"/>
    </source>
</evidence>
<dbReference type="PANTHER" id="PTHR33777">
    <property type="entry name" value="UPF0045 PROTEIN ECM15"/>
    <property type="match status" value="1"/>
</dbReference>
<reference evidence="3" key="1">
    <citation type="submission" date="2019-04" db="EMBL/GenBank/DDBJ databases">
        <title>Evolution of Biomass-Degrading Anaerobic Consortia Revealed by Metagenomics.</title>
        <authorList>
            <person name="Peng X."/>
        </authorList>
    </citation>
    <scope>NUCLEOTIDE SEQUENCE</scope>
    <source>
        <strain evidence="3">SIG14</strain>
    </source>
</reference>
<dbReference type="InterPro" id="IPR051614">
    <property type="entry name" value="UPF0045_domain"/>
</dbReference>
<dbReference type="Gene3D" id="3.30.70.930">
    <property type="match status" value="1"/>
</dbReference>
<dbReference type="AlphaFoldDB" id="A0A8T3VRK1"/>
<dbReference type="PANTHER" id="PTHR33777:SF1">
    <property type="entry name" value="UPF0045 PROTEIN ECM15"/>
    <property type="match status" value="1"/>
</dbReference>
<gene>
    <name evidence="3" type="ORF">E7Z75_02100</name>
</gene>
<dbReference type="NCBIfam" id="TIGR00106">
    <property type="entry name" value="MTH1187 family thiamine-binding protein"/>
    <property type="match status" value="1"/>
</dbReference>
<proteinExistence type="inferred from homology"/>
<evidence type="ECO:0000313" key="3">
    <source>
        <dbReference type="EMBL" id="MBE6511931.1"/>
    </source>
</evidence>
<protein>
    <submittedName>
        <fullName evidence="3">MTH1187 family thiamine-binding protein</fullName>
    </submittedName>
</protein>
<dbReference type="InterPro" id="IPR029756">
    <property type="entry name" value="MTH1187/YkoF-like"/>
</dbReference>
<evidence type="ECO:0000256" key="1">
    <source>
        <dbReference type="ARBA" id="ARBA00010272"/>
    </source>
</evidence>
<organism evidence="3 4">
    <name type="scientific">Methanobrevibacter olleyae</name>
    <dbReference type="NCBI Taxonomy" id="294671"/>
    <lineage>
        <taxon>Archaea</taxon>
        <taxon>Methanobacteriati</taxon>
        <taxon>Methanobacteriota</taxon>
        <taxon>Methanomada group</taxon>
        <taxon>Methanobacteria</taxon>
        <taxon>Methanobacteriales</taxon>
        <taxon>Methanobacteriaceae</taxon>
        <taxon>Methanobrevibacter</taxon>
    </lineage>
</organism>
<accession>A0A8T3VRK1</accession>